<dbReference type="EMBL" id="SRLO01000016">
    <property type="protein sequence ID" value="TNN86363.1"/>
    <property type="molecule type" value="Genomic_DNA"/>
</dbReference>
<reference evidence="2 3" key="1">
    <citation type="submission" date="2019-03" db="EMBL/GenBank/DDBJ databases">
        <title>First draft genome of Liparis tanakae, snailfish: a comprehensive survey of snailfish specific genes.</title>
        <authorList>
            <person name="Kim W."/>
            <person name="Song I."/>
            <person name="Jeong J.-H."/>
            <person name="Kim D."/>
            <person name="Kim S."/>
            <person name="Ryu S."/>
            <person name="Song J.Y."/>
            <person name="Lee S.K."/>
        </authorList>
    </citation>
    <scope>NUCLEOTIDE SEQUENCE [LARGE SCALE GENOMIC DNA]</scope>
    <source>
        <tissue evidence="2">Muscle</tissue>
    </source>
</reference>
<protein>
    <submittedName>
        <fullName evidence="2">Uncharacterized protein</fullName>
    </submittedName>
</protein>
<evidence type="ECO:0000313" key="2">
    <source>
        <dbReference type="EMBL" id="TNN86363.1"/>
    </source>
</evidence>
<feature type="region of interest" description="Disordered" evidence="1">
    <location>
        <begin position="1"/>
        <end position="23"/>
    </location>
</feature>
<proteinExistence type="predicted"/>
<accession>A0A4Z2J9K0</accession>
<gene>
    <name evidence="2" type="ORF">EYF80_003448</name>
</gene>
<evidence type="ECO:0000313" key="3">
    <source>
        <dbReference type="Proteomes" id="UP000314294"/>
    </source>
</evidence>
<keyword evidence="3" id="KW-1185">Reference proteome</keyword>
<dbReference type="AlphaFoldDB" id="A0A4Z2J9K0"/>
<evidence type="ECO:0000256" key="1">
    <source>
        <dbReference type="SAM" id="MobiDB-lite"/>
    </source>
</evidence>
<organism evidence="2 3">
    <name type="scientific">Liparis tanakae</name>
    <name type="common">Tanaka's snailfish</name>
    <dbReference type="NCBI Taxonomy" id="230148"/>
    <lineage>
        <taxon>Eukaryota</taxon>
        <taxon>Metazoa</taxon>
        <taxon>Chordata</taxon>
        <taxon>Craniata</taxon>
        <taxon>Vertebrata</taxon>
        <taxon>Euteleostomi</taxon>
        <taxon>Actinopterygii</taxon>
        <taxon>Neopterygii</taxon>
        <taxon>Teleostei</taxon>
        <taxon>Neoteleostei</taxon>
        <taxon>Acanthomorphata</taxon>
        <taxon>Eupercaria</taxon>
        <taxon>Perciformes</taxon>
        <taxon>Cottioidei</taxon>
        <taxon>Cottales</taxon>
        <taxon>Liparidae</taxon>
        <taxon>Liparis</taxon>
    </lineage>
</organism>
<sequence>MEDWMDGEMAGSEERSREVHRANSQHELHLEYKKCSLEAGPPEDFDVGLERLMEPENPWQRGGGAVLTPKLLHDLVRSVEQIQDLRPREVSVADPGPETS</sequence>
<dbReference type="Proteomes" id="UP000314294">
    <property type="component" value="Unassembled WGS sequence"/>
</dbReference>
<feature type="compositionally biased region" description="Basic and acidic residues" evidence="1">
    <location>
        <begin position="12"/>
        <end position="23"/>
    </location>
</feature>
<name>A0A4Z2J9K0_9TELE</name>
<comment type="caution">
    <text evidence="2">The sequence shown here is derived from an EMBL/GenBank/DDBJ whole genome shotgun (WGS) entry which is preliminary data.</text>
</comment>